<evidence type="ECO:0000256" key="2">
    <source>
        <dbReference type="ARBA" id="ARBA00022679"/>
    </source>
</evidence>
<dbReference type="Proteomes" id="UP000248966">
    <property type="component" value="Unassembled WGS sequence"/>
</dbReference>
<gene>
    <name evidence="3" type="ORF">LAH08_01969</name>
</gene>
<evidence type="ECO:0000313" key="4">
    <source>
        <dbReference type="Proteomes" id="UP000248966"/>
    </source>
</evidence>
<accession>A0A328NCP1</accession>
<dbReference type="InterPro" id="IPR002201">
    <property type="entry name" value="Glyco_trans_9"/>
</dbReference>
<keyword evidence="2" id="KW-0808">Transferase</keyword>
<dbReference type="CDD" id="cd03789">
    <property type="entry name" value="GT9_LPS_heptosyltransferase"/>
    <property type="match status" value="1"/>
</dbReference>
<dbReference type="GO" id="GO:0008713">
    <property type="term" value="F:ADP-heptose-lipopolysaccharide heptosyltransferase activity"/>
    <property type="evidence" value="ECO:0007669"/>
    <property type="project" value="TreeGrafter"/>
</dbReference>
<proteinExistence type="predicted"/>
<organism evidence="3 4">
    <name type="scientific">Micromonospora noduli</name>
    <dbReference type="NCBI Taxonomy" id="709876"/>
    <lineage>
        <taxon>Bacteria</taxon>
        <taxon>Bacillati</taxon>
        <taxon>Actinomycetota</taxon>
        <taxon>Actinomycetes</taxon>
        <taxon>Micromonosporales</taxon>
        <taxon>Micromonosporaceae</taxon>
        <taxon>Micromonospora</taxon>
    </lineage>
</organism>
<dbReference type="InterPro" id="IPR051199">
    <property type="entry name" value="LPS_LOS_Heptosyltrfase"/>
</dbReference>
<reference evidence="3 4" key="1">
    <citation type="submission" date="2018-03" db="EMBL/GenBank/DDBJ databases">
        <title>Defining the species Micromonospora saelicesensis and Micromonospora noduli under the framework of genomics.</title>
        <authorList>
            <person name="Riesco R."/>
            <person name="Trujillo M.E."/>
        </authorList>
    </citation>
    <scope>NUCLEOTIDE SEQUENCE [LARGE SCALE GENOMIC DNA]</scope>
    <source>
        <strain evidence="3 4">LAH08</strain>
    </source>
</reference>
<name>A0A328NCP1_9ACTN</name>
<dbReference type="GO" id="GO:0009244">
    <property type="term" value="P:lipopolysaccharide core region biosynthetic process"/>
    <property type="evidence" value="ECO:0007669"/>
    <property type="project" value="TreeGrafter"/>
</dbReference>
<protein>
    <submittedName>
        <fullName evidence="3">Uncharacterized protein</fullName>
    </submittedName>
</protein>
<keyword evidence="1" id="KW-0328">Glycosyltransferase</keyword>
<sequence>MAWYGIVADPDDLALRRPPPQNLPTGVTIVHPGAKAAQRRWPVDRFAAVARELTCRGHRVVVTGSSGEGVLAAEVAARAGLPGSAVLAGRTGVGEVAALVAHGRLVVAGDTGIGHLATAYATPSVLLFGPVSPALWGPPVNRPWHRALWAGPVPSGRAVAETHPALAAPGVAQVLEAAEEVERTGHDLPAAAPAIATRERFSCRSW</sequence>
<comment type="caution">
    <text evidence="3">The sequence shown here is derived from an EMBL/GenBank/DDBJ whole genome shotgun (WGS) entry which is preliminary data.</text>
</comment>
<dbReference type="PANTHER" id="PTHR30160:SF1">
    <property type="entry name" value="LIPOPOLYSACCHARIDE 1,2-N-ACETYLGLUCOSAMINETRANSFERASE-RELATED"/>
    <property type="match status" value="1"/>
</dbReference>
<dbReference type="EMBL" id="PYAA01000010">
    <property type="protein sequence ID" value="RAO03240.1"/>
    <property type="molecule type" value="Genomic_DNA"/>
</dbReference>
<dbReference type="RefSeq" id="WP_373861045.1">
    <property type="nucleotide sequence ID" value="NZ_PYAA01000010.1"/>
</dbReference>
<dbReference type="Gene3D" id="3.40.50.2000">
    <property type="entry name" value="Glycogen Phosphorylase B"/>
    <property type="match status" value="1"/>
</dbReference>
<dbReference type="PANTHER" id="PTHR30160">
    <property type="entry name" value="TETRAACYLDISACCHARIDE 4'-KINASE-RELATED"/>
    <property type="match status" value="1"/>
</dbReference>
<dbReference type="GO" id="GO:0005829">
    <property type="term" value="C:cytosol"/>
    <property type="evidence" value="ECO:0007669"/>
    <property type="project" value="TreeGrafter"/>
</dbReference>
<evidence type="ECO:0000313" key="3">
    <source>
        <dbReference type="EMBL" id="RAO03240.1"/>
    </source>
</evidence>
<dbReference type="AlphaFoldDB" id="A0A328NCP1"/>
<evidence type="ECO:0000256" key="1">
    <source>
        <dbReference type="ARBA" id="ARBA00022676"/>
    </source>
</evidence>
<dbReference type="Pfam" id="PF01075">
    <property type="entry name" value="Glyco_transf_9"/>
    <property type="match status" value="1"/>
</dbReference>
<dbReference type="SUPFAM" id="SSF53756">
    <property type="entry name" value="UDP-Glycosyltransferase/glycogen phosphorylase"/>
    <property type="match status" value="1"/>
</dbReference>